<gene>
    <name evidence="12" type="ORF">QMY55_16655</name>
</gene>
<dbReference type="InterPro" id="IPR000629">
    <property type="entry name" value="RNA-helicase_DEAD-box_CS"/>
</dbReference>
<dbReference type="EC" id="3.6.4.-" evidence="12"/>
<evidence type="ECO:0000256" key="2">
    <source>
        <dbReference type="ARBA" id="ARBA00022801"/>
    </source>
</evidence>
<evidence type="ECO:0000256" key="4">
    <source>
        <dbReference type="ARBA" id="ARBA00022840"/>
    </source>
</evidence>
<dbReference type="InterPro" id="IPR027417">
    <property type="entry name" value="P-loop_NTPase"/>
</dbReference>
<dbReference type="PROSITE" id="PS51195">
    <property type="entry name" value="Q_MOTIF"/>
    <property type="match status" value="1"/>
</dbReference>
<feature type="domain" description="DEAD-box RNA helicase Q" evidence="11">
    <location>
        <begin position="1"/>
        <end position="29"/>
    </location>
</feature>
<dbReference type="Proteomes" id="UP001240697">
    <property type="component" value="Chromosome"/>
</dbReference>
<feature type="region of interest" description="Disordered" evidence="8">
    <location>
        <begin position="393"/>
        <end position="437"/>
    </location>
</feature>
<keyword evidence="13" id="KW-1185">Reference proteome</keyword>
<reference evidence="12 13" key="1">
    <citation type="submission" date="2023-05" db="EMBL/GenBank/DDBJ databases">
        <authorList>
            <person name="Yin Y."/>
            <person name="Lu Z."/>
        </authorList>
    </citation>
    <scope>NUCLEOTIDE SEQUENCE [LARGE SCALE GENOMIC DNA]</scope>
    <source>
        <strain evidence="12 13">ZM22</strain>
    </source>
</reference>
<dbReference type="Pfam" id="PF00270">
    <property type="entry name" value="DEAD"/>
    <property type="match status" value="1"/>
</dbReference>
<dbReference type="InterPro" id="IPR044742">
    <property type="entry name" value="DEAD/DEAH_RhlB"/>
</dbReference>
<dbReference type="CDD" id="cd00268">
    <property type="entry name" value="DEADc"/>
    <property type="match status" value="1"/>
</dbReference>
<evidence type="ECO:0000256" key="1">
    <source>
        <dbReference type="ARBA" id="ARBA00022741"/>
    </source>
</evidence>
<protein>
    <submittedName>
        <fullName evidence="12">DEAD/DEAH box helicase</fullName>
        <ecNumber evidence="12">3.6.4.-</ecNumber>
    </submittedName>
</protein>
<evidence type="ECO:0000256" key="3">
    <source>
        <dbReference type="ARBA" id="ARBA00022806"/>
    </source>
</evidence>
<accession>A0ABY8SNT3</accession>
<dbReference type="PROSITE" id="PS51194">
    <property type="entry name" value="HELICASE_CTER"/>
    <property type="match status" value="1"/>
</dbReference>
<feature type="short sequence motif" description="Q motif" evidence="6">
    <location>
        <begin position="1"/>
        <end position="29"/>
    </location>
</feature>
<name>A0ABY8SNT3_9BURK</name>
<dbReference type="Pfam" id="PF00271">
    <property type="entry name" value="Helicase_C"/>
    <property type="match status" value="1"/>
</dbReference>
<dbReference type="RefSeq" id="WP_283485273.1">
    <property type="nucleotide sequence ID" value="NZ_CP125947.1"/>
</dbReference>
<feature type="domain" description="Helicase ATP-binding" evidence="9">
    <location>
        <begin position="32"/>
        <end position="217"/>
    </location>
</feature>
<dbReference type="PROSITE" id="PS00039">
    <property type="entry name" value="DEAD_ATP_HELICASE"/>
    <property type="match status" value="1"/>
</dbReference>
<dbReference type="PANTHER" id="PTHR47959:SF13">
    <property type="entry name" value="ATP-DEPENDENT RNA HELICASE RHLE"/>
    <property type="match status" value="1"/>
</dbReference>
<dbReference type="InterPro" id="IPR050079">
    <property type="entry name" value="DEAD_box_RNA_helicase"/>
</dbReference>
<dbReference type="PROSITE" id="PS51192">
    <property type="entry name" value="HELICASE_ATP_BIND_1"/>
    <property type="match status" value="1"/>
</dbReference>
<evidence type="ECO:0000313" key="13">
    <source>
        <dbReference type="Proteomes" id="UP001240697"/>
    </source>
</evidence>
<evidence type="ECO:0000256" key="8">
    <source>
        <dbReference type="SAM" id="MobiDB-lite"/>
    </source>
</evidence>
<dbReference type="GO" id="GO:0004386">
    <property type="term" value="F:helicase activity"/>
    <property type="evidence" value="ECO:0007669"/>
    <property type="project" value="UniProtKB-KW"/>
</dbReference>
<evidence type="ECO:0000259" key="9">
    <source>
        <dbReference type="PROSITE" id="PS51192"/>
    </source>
</evidence>
<evidence type="ECO:0000256" key="5">
    <source>
        <dbReference type="ARBA" id="ARBA00038437"/>
    </source>
</evidence>
<evidence type="ECO:0000256" key="7">
    <source>
        <dbReference type="RuleBase" id="RU000492"/>
    </source>
</evidence>
<feature type="compositionally biased region" description="Basic residues" evidence="8">
    <location>
        <begin position="414"/>
        <end position="423"/>
    </location>
</feature>
<feature type="domain" description="Helicase C-terminal" evidence="10">
    <location>
        <begin position="249"/>
        <end position="399"/>
    </location>
</feature>
<keyword evidence="4 7" id="KW-0067">ATP-binding</keyword>
<dbReference type="InterPro" id="IPR014014">
    <property type="entry name" value="RNA_helicase_DEAD_Q_motif"/>
</dbReference>
<evidence type="ECO:0000313" key="12">
    <source>
        <dbReference type="EMBL" id="WHS64126.1"/>
    </source>
</evidence>
<dbReference type="SMART" id="SM00490">
    <property type="entry name" value="HELICc"/>
    <property type="match status" value="1"/>
</dbReference>
<sequence length="437" mass="47868">MSFAPLGLRAELLNAAQDLGLHDATPIQSQSVPPVLAGRDLWACAPTGSGKTMAYLLPLLQRWLQASGKRGHTGFVRPLTTLILVPTRELALQVHESLSDLTRQLSNDPREQPRNRVVYGGVSINPQMMQLRGSADFLVATPGRLLDLVEHNAVRLGSVQHLVLDEADRLLDQGFAEELNRVLALLPAQRQTLLFSATFPQNVEALAQQLLQNPVRVQVDADAAAEHSASPENISQRAIAVDSTRRTQLLRQLVKDGEGQSEWERALVFVAKRHTAEMLADKLYKAGIYATTFHGDMSQGARKDVLDQFKARRWQLLITTDLAARGIDIAQLPTVINYDLPRSPADYIHRIGRTGRAGHAGAAITFVSPPDTAHWKLICKRNQLDIALEQLPGFEPTEEAPPPPVAQDGNGGIKGRRPSKKDKLRAAGLLPTKPGQS</sequence>
<dbReference type="Gene3D" id="3.40.50.300">
    <property type="entry name" value="P-loop containing nucleotide triphosphate hydrolases"/>
    <property type="match status" value="2"/>
</dbReference>
<dbReference type="CDD" id="cd18787">
    <property type="entry name" value="SF2_C_DEAD"/>
    <property type="match status" value="1"/>
</dbReference>
<evidence type="ECO:0000259" key="10">
    <source>
        <dbReference type="PROSITE" id="PS51194"/>
    </source>
</evidence>
<proteinExistence type="inferred from homology"/>
<evidence type="ECO:0000259" key="11">
    <source>
        <dbReference type="PROSITE" id="PS51195"/>
    </source>
</evidence>
<dbReference type="InterPro" id="IPR014001">
    <property type="entry name" value="Helicase_ATP-bd"/>
</dbReference>
<evidence type="ECO:0000256" key="6">
    <source>
        <dbReference type="PROSITE-ProRule" id="PRU00552"/>
    </source>
</evidence>
<keyword evidence="1 7" id="KW-0547">Nucleotide-binding</keyword>
<dbReference type="InterPro" id="IPR001650">
    <property type="entry name" value="Helicase_C-like"/>
</dbReference>
<keyword evidence="2 7" id="KW-0378">Hydrolase</keyword>
<dbReference type="InterPro" id="IPR011545">
    <property type="entry name" value="DEAD/DEAH_box_helicase_dom"/>
</dbReference>
<dbReference type="SUPFAM" id="SSF52540">
    <property type="entry name" value="P-loop containing nucleoside triphosphate hydrolases"/>
    <property type="match status" value="1"/>
</dbReference>
<dbReference type="PANTHER" id="PTHR47959">
    <property type="entry name" value="ATP-DEPENDENT RNA HELICASE RHLE-RELATED"/>
    <property type="match status" value="1"/>
</dbReference>
<keyword evidence="3 7" id="KW-0347">Helicase</keyword>
<organism evidence="12 13">
    <name type="scientific">Comamonas resistens</name>
    <dbReference type="NCBI Taxonomy" id="3046670"/>
    <lineage>
        <taxon>Bacteria</taxon>
        <taxon>Pseudomonadati</taxon>
        <taxon>Pseudomonadota</taxon>
        <taxon>Betaproteobacteria</taxon>
        <taxon>Burkholderiales</taxon>
        <taxon>Comamonadaceae</taxon>
        <taxon>Comamonas</taxon>
    </lineage>
</organism>
<comment type="similarity">
    <text evidence="5 7">Belongs to the DEAD box helicase family.</text>
</comment>
<dbReference type="GO" id="GO:0016787">
    <property type="term" value="F:hydrolase activity"/>
    <property type="evidence" value="ECO:0007669"/>
    <property type="project" value="UniProtKB-KW"/>
</dbReference>
<dbReference type="SMART" id="SM00487">
    <property type="entry name" value="DEXDc"/>
    <property type="match status" value="1"/>
</dbReference>
<dbReference type="EMBL" id="CP125947">
    <property type="protein sequence ID" value="WHS64126.1"/>
    <property type="molecule type" value="Genomic_DNA"/>
</dbReference>